<accession>A0A1Y3BPL0</accession>
<dbReference type="Proteomes" id="UP000194236">
    <property type="component" value="Unassembled WGS sequence"/>
</dbReference>
<feature type="transmembrane region" description="Helical" evidence="1">
    <location>
        <begin position="176"/>
        <end position="201"/>
    </location>
</feature>
<feature type="transmembrane region" description="Helical" evidence="1">
    <location>
        <begin position="103"/>
        <end position="125"/>
    </location>
</feature>
<protein>
    <submittedName>
        <fullName evidence="2">Uncharacterized protein</fullName>
    </submittedName>
</protein>
<evidence type="ECO:0000313" key="2">
    <source>
        <dbReference type="EMBL" id="OTF81733.1"/>
    </source>
</evidence>
<sequence length="220" mass="25234">MSNKTTATGCKYIAIGIQIFIIIISLLILISIYIYSNHNNNPDDDDIIGFRNHHSTTTTNNLINNYQSFNIDNNQSIKLYWPNDNYDDDGNIIIINWKSNAKILSSLIVTCFLAYILAIIVSVAIGIEHQILLLILTIIFAIIFICSLITLMFSILTTVIEDGHNFSDDLLNFWNSLFILIVLFSGLEFYTITYLICFIYLERKTEQSYEYSLAKMINDL</sequence>
<name>A0A1Y3BPL0_EURMA</name>
<comment type="caution">
    <text evidence="2">The sequence shown here is derived from an EMBL/GenBank/DDBJ whole genome shotgun (WGS) entry which is preliminary data.</text>
</comment>
<keyword evidence="1" id="KW-1133">Transmembrane helix</keyword>
<dbReference type="EMBL" id="MUJZ01012037">
    <property type="protein sequence ID" value="OTF81733.1"/>
    <property type="molecule type" value="Genomic_DNA"/>
</dbReference>
<keyword evidence="1" id="KW-0472">Membrane</keyword>
<proteinExistence type="predicted"/>
<dbReference type="OrthoDB" id="10557329at2759"/>
<keyword evidence="3" id="KW-1185">Reference proteome</keyword>
<organism evidence="2 3">
    <name type="scientific">Euroglyphus maynei</name>
    <name type="common">Mayne's house dust mite</name>
    <dbReference type="NCBI Taxonomy" id="6958"/>
    <lineage>
        <taxon>Eukaryota</taxon>
        <taxon>Metazoa</taxon>
        <taxon>Ecdysozoa</taxon>
        <taxon>Arthropoda</taxon>
        <taxon>Chelicerata</taxon>
        <taxon>Arachnida</taxon>
        <taxon>Acari</taxon>
        <taxon>Acariformes</taxon>
        <taxon>Sarcoptiformes</taxon>
        <taxon>Astigmata</taxon>
        <taxon>Psoroptidia</taxon>
        <taxon>Analgoidea</taxon>
        <taxon>Pyroglyphidae</taxon>
        <taxon>Pyroglyphinae</taxon>
        <taxon>Euroglyphus</taxon>
    </lineage>
</organism>
<keyword evidence="1" id="KW-0812">Transmembrane</keyword>
<gene>
    <name evidence="2" type="ORF">BLA29_003328</name>
</gene>
<feature type="transmembrane region" description="Helical" evidence="1">
    <location>
        <begin position="132"/>
        <end position="156"/>
    </location>
</feature>
<reference evidence="2 3" key="1">
    <citation type="submission" date="2017-03" db="EMBL/GenBank/DDBJ databases">
        <title>Genome Survey of Euroglyphus maynei.</title>
        <authorList>
            <person name="Arlian L.G."/>
            <person name="Morgan M.S."/>
            <person name="Rider S.D."/>
        </authorList>
    </citation>
    <scope>NUCLEOTIDE SEQUENCE [LARGE SCALE GENOMIC DNA]</scope>
    <source>
        <strain evidence="2">Arlian Lab</strain>
        <tissue evidence="2">Whole body</tissue>
    </source>
</reference>
<dbReference type="AlphaFoldDB" id="A0A1Y3BPL0"/>
<evidence type="ECO:0000313" key="3">
    <source>
        <dbReference type="Proteomes" id="UP000194236"/>
    </source>
</evidence>
<feature type="transmembrane region" description="Helical" evidence="1">
    <location>
        <begin position="12"/>
        <end position="35"/>
    </location>
</feature>
<evidence type="ECO:0000256" key="1">
    <source>
        <dbReference type="SAM" id="Phobius"/>
    </source>
</evidence>